<gene>
    <name evidence="2" type="ORF">CKAN_00512200</name>
</gene>
<accession>A0A443NDW2</accession>
<dbReference type="OrthoDB" id="1931548at2759"/>
<dbReference type="PANTHER" id="PTHR33356">
    <property type="entry name" value="TIP41-LIKE PROTEIN"/>
    <property type="match status" value="1"/>
</dbReference>
<feature type="region of interest" description="Disordered" evidence="1">
    <location>
        <begin position="59"/>
        <end position="83"/>
    </location>
</feature>
<dbReference type="Proteomes" id="UP000283530">
    <property type="component" value="Unassembled WGS sequence"/>
</dbReference>
<keyword evidence="3" id="KW-1185">Reference proteome</keyword>
<evidence type="ECO:0000313" key="2">
    <source>
        <dbReference type="EMBL" id="RWR76668.1"/>
    </source>
</evidence>
<sequence length="206" mass="23378">MAEDFDTTRVLGFEEGRLWLPSHIFSETCDSKEYSWPQQKHRRFPVSLIDDQVSRFQQSFPKPGWKSSRQRSKYPTNRASGGPGMQAIFLSSGERSCGTGFFLPRRVGDDFQPNTKPGCSTVLLPSRVVHALNLNVHALGSQLKPQREILDNLKCAKRNPITNHDNNSIDNHDDEVLKKNVSPQRCVLPKSHGSSPDIFLPKEWSY</sequence>
<evidence type="ECO:0000313" key="3">
    <source>
        <dbReference type="Proteomes" id="UP000283530"/>
    </source>
</evidence>
<dbReference type="AlphaFoldDB" id="A0A443NDW2"/>
<reference evidence="2 3" key="1">
    <citation type="journal article" date="2019" name="Nat. Plants">
        <title>Stout camphor tree genome fills gaps in understanding of flowering plant genome evolution.</title>
        <authorList>
            <person name="Chaw S.M."/>
            <person name="Liu Y.C."/>
            <person name="Wu Y.W."/>
            <person name="Wang H.Y."/>
            <person name="Lin C.I."/>
            <person name="Wu C.S."/>
            <person name="Ke H.M."/>
            <person name="Chang L.Y."/>
            <person name="Hsu C.Y."/>
            <person name="Yang H.T."/>
            <person name="Sudianto E."/>
            <person name="Hsu M.H."/>
            <person name="Wu K.P."/>
            <person name="Wang L.N."/>
            <person name="Leebens-Mack J.H."/>
            <person name="Tsai I.J."/>
        </authorList>
    </citation>
    <scope>NUCLEOTIDE SEQUENCE [LARGE SCALE GENOMIC DNA]</scope>
    <source>
        <strain evidence="3">cv. Chaw 1501</strain>
        <tissue evidence="2">Young leaves</tissue>
    </source>
</reference>
<name>A0A443NDW2_9MAGN</name>
<evidence type="ECO:0000256" key="1">
    <source>
        <dbReference type="SAM" id="MobiDB-lite"/>
    </source>
</evidence>
<proteinExistence type="predicted"/>
<dbReference type="PANTHER" id="PTHR33356:SF13">
    <property type="entry name" value="DUF4005 DOMAIN-CONTAINING PROTEIN"/>
    <property type="match status" value="1"/>
</dbReference>
<comment type="caution">
    <text evidence="2">The sequence shown here is derived from an EMBL/GenBank/DDBJ whole genome shotgun (WGS) entry which is preliminary data.</text>
</comment>
<organism evidence="2 3">
    <name type="scientific">Cinnamomum micranthum f. kanehirae</name>
    <dbReference type="NCBI Taxonomy" id="337451"/>
    <lineage>
        <taxon>Eukaryota</taxon>
        <taxon>Viridiplantae</taxon>
        <taxon>Streptophyta</taxon>
        <taxon>Embryophyta</taxon>
        <taxon>Tracheophyta</taxon>
        <taxon>Spermatophyta</taxon>
        <taxon>Magnoliopsida</taxon>
        <taxon>Magnoliidae</taxon>
        <taxon>Laurales</taxon>
        <taxon>Lauraceae</taxon>
        <taxon>Cinnamomum</taxon>
    </lineage>
</organism>
<protein>
    <submittedName>
        <fullName evidence="2">Uncharacterized protein</fullName>
    </submittedName>
</protein>
<dbReference type="EMBL" id="QPKB01000002">
    <property type="protein sequence ID" value="RWR76668.1"/>
    <property type="molecule type" value="Genomic_DNA"/>
</dbReference>